<feature type="compositionally biased region" description="Low complexity" evidence="1">
    <location>
        <begin position="80"/>
        <end position="90"/>
    </location>
</feature>
<reference evidence="2" key="1">
    <citation type="submission" date="2023-05" db="EMBL/GenBank/DDBJ databases">
        <title>Nepenthes gracilis genome sequencing.</title>
        <authorList>
            <person name="Fukushima K."/>
        </authorList>
    </citation>
    <scope>NUCLEOTIDE SEQUENCE</scope>
    <source>
        <strain evidence="2">SING2019-196</strain>
    </source>
</reference>
<keyword evidence="3" id="KW-1185">Reference proteome</keyword>
<feature type="compositionally biased region" description="Polar residues" evidence="1">
    <location>
        <begin position="9"/>
        <end position="27"/>
    </location>
</feature>
<comment type="caution">
    <text evidence="2">The sequence shown here is derived from an EMBL/GenBank/DDBJ whole genome shotgun (WGS) entry which is preliminary data.</text>
</comment>
<dbReference type="EMBL" id="BSYO01000006">
    <property type="protein sequence ID" value="GMH05980.1"/>
    <property type="molecule type" value="Genomic_DNA"/>
</dbReference>
<feature type="compositionally biased region" description="Polar residues" evidence="1">
    <location>
        <begin position="46"/>
        <end position="70"/>
    </location>
</feature>
<dbReference type="Proteomes" id="UP001279734">
    <property type="component" value="Unassembled WGS sequence"/>
</dbReference>
<accession>A0AAD3S7K6</accession>
<feature type="region of interest" description="Disordered" evidence="1">
    <location>
        <begin position="1"/>
        <end position="124"/>
    </location>
</feature>
<evidence type="ECO:0000256" key="1">
    <source>
        <dbReference type="SAM" id="MobiDB-lite"/>
    </source>
</evidence>
<sequence length="225" mass="25087">MHIGRKNSSKQMDTNSKSQNSSDQYLSDTHPEEQRKGPPEEDQQKQFRPNETGQPSTWPQLQHVDQTCSLGGSPAVVVDSNSSFSNSNDPNESHLEGPDCNAGENRDIESDPDDTNSQSSEKWTTEVIAKDPMQYALRCLLGENASQLHFNSITKDQRGVLFDFIDSCAGAGETSSFFQGELREGFARICVEVSNMDTLLSKIRIKSDAFDSAKPVEIKVDYQWM</sequence>
<organism evidence="2 3">
    <name type="scientific">Nepenthes gracilis</name>
    <name type="common">Slender pitcher plant</name>
    <dbReference type="NCBI Taxonomy" id="150966"/>
    <lineage>
        <taxon>Eukaryota</taxon>
        <taxon>Viridiplantae</taxon>
        <taxon>Streptophyta</taxon>
        <taxon>Embryophyta</taxon>
        <taxon>Tracheophyta</taxon>
        <taxon>Spermatophyta</taxon>
        <taxon>Magnoliopsida</taxon>
        <taxon>eudicotyledons</taxon>
        <taxon>Gunneridae</taxon>
        <taxon>Pentapetalae</taxon>
        <taxon>Caryophyllales</taxon>
        <taxon>Nepenthaceae</taxon>
        <taxon>Nepenthes</taxon>
    </lineage>
</organism>
<name>A0AAD3S7K6_NEPGR</name>
<proteinExistence type="predicted"/>
<gene>
    <name evidence="2" type="ORF">Nepgr_007820</name>
</gene>
<feature type="compositionally biased region" description="Basic and acidic residues" evidence="1">
    <location>
        <begin position="29"/>
        <end position="45"/>
    </location>
</feature>
<evidence type="ECO:0000313" key="3">
    <source>
        <dbReference type="Proteomes" id="UP001279734"/>
    </source>
</evidence>
<evidence type="ECO:0000313" key="2">
    <source>
        <dbReference type="EMBL" id="GMH05980.1"/>
    </source>
</evidence>
<protein>
    <submittedName>
        <fullName evidence="2">Uncharacterized protein</fullName>
    </submittedName>
</protein>
<dbReference type="AlphaFoldDB" id="A0AAD3S7K6"/>